<protein>
    <submittedName>
        <fullName evidence="2">Uncharacterized protein</fullName>
    </submittedName>
</protein>
<organism evidence="2 3">
    <name type="scientific">Podarcis lilfordi</name>
    <name type="common">Lilford's wall lizard</name>
    <dbReference type="NCBI Taxonomy" id="74358"/>
    <lineage>
        <taxon>Eukaryota</taxon>
        <taxon>Metazoa</taxon>
        <taxon>Chordata</taxon>
        <taxon>Craniata</taxon>
        <taxon>Vertebrata</taxon>
        <taxon>Euteleostomi</taxon>
        <taxon>Lepidosauria</taxon>
        <taxon>Squamata</taxon>
        <taxon>Bifurcata</taxon>
        <taxon>Unidentata</taxon>
        <taxon>Episquamata</taxon>
        <taxon>Laterata</taxon>
        <taxon>Lacertibaenia</taxon>
        <taxon>Lacertidae</taxon>
        <taxon>Podarcis</taxon>
    </lineage>
</organism>
<evidence type="ECO:0000313" key="3">
    <source>
        <dbReference type="Proteomes" id="UP001178461"/>
    </source>
</evidence>
<name>A0AA35KBY8_9SAUR</name>
<feature type="region of interest" description="Disordered" evidence="1">
    <location>
        <begin position="129"/>
        <end position="157"/>
    </location>
</feature>
<sequence length="169" mass="18020">MGAARRWERASQSSGDEFEFVSQLEVARQERWEEQTGTPRSPSIRARLRSCARRERPPPCPLPPSANQMGIRAVRACKDGSTGVAAFTHLGALLAPRPTPPPLLLAAAQSSRTRASHSVSLPPAAAFVTAPKSRHLNASRPAVDAGPPRTSAQRLGLASYELLPAGTKA</sequence>
<dbReference type="EMBL" id="OX395130">
    <property type="protein sequence ID" value="CAI5775502.1"/>
    <property type="molecule type" value="Genomic_DNA"/>
</dbReference>
<evidence type="ECO:0000256" key="1">
    <source>
        <dbReference type="SAM" id="MobiDB-lite"/>
    </source>
</evidence>
<feature type="region of interest" description="Disordered" evidence="1">
    <location>
        <begin position="28"/>
        <end position="67"/>
    </location>
</feature>
<accession>A0AA35KBY8</accession>
<dbReference type="AlphaFoldDB" id="A0AA35KBY8"/>
<keyword evidence="3" id="KW-1185">Reference proteome</keyword>
<proteinExistence type="predicted"/>
<reference evidence="2" key="1">
    <citation type="submission" date="2022-12" db="EMBL/GenBank/DDBJ databases">
        <authorList>
            <person name="Alioto T."/>
            <person name="Alioto T."/>
            <person name="Gomez Garrido J."/>
        </authorList>
    </citation>
    <scope>NUCLEOTIDE SEQUENCE</scope>
</reference>
<evidence type="ECO:0000313" key="2">
    <source>
        <dbReference type="EMBL" id="CAI5775502.1"/>
    </source>
</evidence>
<dbReference type="Proteomes" id="UP001178461">
    <property type="component" value="Chromosome 5"/>
</dbReference>
<gene>
    <name evidence="2" type="ORF">PODLI_1B017115</name>
</gene>